<accession>W6NE36</accession>
<feature type="transmembrane region" description="Helical" evidence="6">
    <location>
        <begin position="90"/>
        <end position="109"/>
    </location>
</feature>
<feature type="transmembrane region" description="Helical" evidence="6">
    <location>
        <begin position="18"/>
        <end position="38"/>
    </location>
</feature>
<dbReference type="SUPFAM" id="SSF103473">
    <property type="entry name" value="MFS general substrate transporter"/>
    <property type="match status" value="1"/>
</dbReference>
<evidence type="ECO:0000313" key="9">
    <source>
        <dbReference type="WBParaSite" id="HCON_00059780-00001"/>
    </source>
</evidence>
<feature type="transmembrane region" description="Helical" evidence="6">
    <location>
        <begin position="313"/>
        <end position="332"/>
    </location>
</feature>
<dbReference type="GO" id="GO:0022857">
    <property type="term" value="F:transmembrane transporter activity"/>
    <property type="evidence" value="ECO:0007669"/>
    <property type="project" value="InterPro"/>
</dbReference>
<evidence type="ECO:0000256" key="1">
    <source>
        <dbReference type="ARBA" id="ARBA00004141"/>
    </source>
</evidence>
<feature type="transmembrane region" description="Helical" evidence="6">
    <location>
        <begin position="282"/>
        <end position="301"/>
    </location>
</feature>
<dbReference type="AlphaFoldDB" id="W6NE36"/>
<dbReference type="EMBL" id="CAVP010059113">
    <property type="protein sequence ID" value="CDL95553.1"/>
    <property type="molecule type" value="Genomic_DNA"/>
</dbReference>
<evidence type="ECO:0000313" key="8">
    <source>
        <dbReference type="Proteomes" id="UP000025227"/>
    </source>
</evidence>
<keyword evidence="2" id="KW-0813">Transport</keyword>
<feature type="transmembrane region" description="Helical" evidence="6">
    <location>
        <begin position="249"/>
        <end position="270"/>
    </location>
</feature>
<feature type="transmembrane region" description="Helical" evidence="6">
    <location>
        <begin position="115"/>
        <end position="135"/>
    </location>
</feature>
<dbReference type="InterPro" id="IPR052983">
    <property type="entry name" value="MFS_Riboflavin_Transporter"/>
</dbReference>
<dbReference type="NCBIfam" id="TIGR00890">
    <property type="entry name" value="2A0111"/>
    <property type="match status" value="1"/>
</dbReference>
<dbReference type="Proteomes" id="UP000025227">
    <property type="component" value="Unplaced"/>
</dbReference>
<keyword evidence="8" id="KW-1185">Reference proteome</keyword>
<dbReference type="InterPro" id="IPR004741">
    <property type="entry name" value="Oxa_For_antiport_fam_transptr"/>
</dbReference>
<feature type="transmembrane region" description="Helical" evidence="6">
    <location>
        <begin position="198"/>
        <end position="217"/>
    </location>
</feature>
<keyword evidence="4 6" id="KW-1133">Transmembrane helix</keyword>
<dbReference type="GO" id="GO:0016020">
    <property type="term" value="C:membrane"/>
    <property type="evidence" value="ECO:0007669"/>
    <property type="project" value="UniProtKB-SubCell"/>
</dbReference>
<dbReference type="InterPro" id="IPR036259">
    <property type="entry name" value="MFS_trans_sf"/>
</dbReference>
<evidence type="ECO:0000256" key="2">
    <source>
        <dbReference type="ARBA" id="ARBA00022448"/>
    </source>
</evidence>
<reference evidence="7" key="2">
    <citation type="submission" date="2013-05" db="EMBL/GenBank/DDBJ databases">
        <title>The genome and transcriptome of Haemonchus contortus: a key model parasite for drug and vaccine discovery.</title>
        <authorList>
            <person name="Laing R."/>
            <person name="Kikuchi T."/>
            <person name="Martinelli A."/>
            <person name="Tsai I.J."/>
            <person name="Beech R.N."/>
            <person name="Redman E."/>
            <person name="Holroyd N."/>
            <person name="Bartley D.J."/>
            <person name="Beasley H."/>
            <person name="Britton C."/>
            <person name="Curran D."/>
            <person name="Devaney E."/>
            <person name="Gilabert A."/>
            <person name="Jackson F."/>
            <person name="Hunt M."/>
            <person name="Johnston S."/>
            <person name="Kryukov I."/>
            <person name="Li K."/>
            <person name="Morrison A.A."/>
            <person name="Reid A.J."/>
            <person name="Sargison N."/>
            <person name="Saunders G."/>
            <person name="Wasmuth J.D."/>
            <person name="Wolstenholme A."/>
            <person name="Berriman M."/>
            <person name="Gilleard J.S."/>
            <person name="Cotton J.A."/>
        </authorList>
    </citation>
    <scope>NUCLEOTIDE SEQUENCE [LARGE SCALE GENOMIC DNA]</scope>
    <source>
        <strain evidence="7">ISE/inbred ISE</strain>
    </source>
</reference>
<dbReference type="PANTHER" id="PTHR43385">
    <property type="entry name" value="RIBOFLAVIN TRANSPORTER RIBJ"/>
    <property type="match status" value="1"/>
</dbReference>
<comment type="subcellular location">
    <subcellularLocation>
        <location evidence="1">Membrane</location>
        <topology evidence="1">Multi-pass membrane protein</topology>
    </subcellularLocation>
</comment>
<dbReference type="InterPro" id="IPR011701">
    <property type="entry name" value="MFS"/>
</dbReference>
<reference evidence="9" key="3">
    <citation type="submission" date="2020-12" db="UniProtKB">
        <authorList>
            <consortium name="WormBaseParasite"/>
        </authorList>
    </citation>
    <scope>IDENTIFICATION</scope>
    <source>
        <strain evidence="9">MHco3</strain>
    </source>
</reference>
<keyword evidence="5 6" id="KW-0472">Membrane</keyword>
<protein>
    <submittedName>
        <fullName evidence="7 9">Major facilitator superfamily MFS-1 domain containing protein</fullName>
    </submittedName>
</protein>
<gene>
    <name evidence="7" type="ORF">HCOI_01690200</name>
</gene>
<dbReference type="OMA" id="QARVWPQ"/>
<feature type="transmembrane region" description="Helical" evidence="6">
    <location>
        <begin position="405"/>
        <end position="426"/>
    </location>
</feature>
<dbReference type="WBParaSite" id="HCON_00059780-00001">
    <property type="protein sequence ID" value="HCON_00059780-00001"/>
    <property type="gene ID" value="HCON_00059780"/>
</dbReference>
<feature type="transmembrane region" description="Helical" evidence="6">
    <location>
        <begin position="374"/>
        <end position="393"/>
    </location>
</feature>
<name>W6NE36_HAECO</name>
<dbReference type="CDD" id="cd17353">
    <property type="entry name" value="MFS_OFA_like"/>
    <property type="match status" value="1"/>
</dbReference>
<proteinExistence type="predicted"/>
<reference evidence="7" key="1">
    <citation type="submission" date="2013-03" db="EMBL/GenBank/DDBJ databases">
        <authorList>
            <person name="Aslett M."/>
        </authorList>
    </citation>
    <scope>NUCLEOTIDE SEQUENCE [LARGE SCALE GENOMIC DNA]</scope>
    <source>
        <strain evidence="7">ISE/inbred ISE</strain>
    </source>
</reference>
<feature type="transmembrane region" description="Helical" evidence="6">
    <location>
        <begin position="58"/>
        <end position="78"/>
    </location>
</feature>
<evidence type="ECO:0000256" key="3">
    <source>
        <dbReference type="ARBA" id="ARBA00022692"/>
    </source>
</evidence>
<dbReference type="Pfam" id="PF07690">
    <property type="entry name" value="MFS_1"/>
    <property type="match status" value="1"/>
</dbReference>
<feature type="transmembrane region" description="Helical" evidence="6">
    <location>
        <begin position="147"/>
        <end position="168"/>
    </location>
</feature>
<keyword evidence="3 6" id="KW-0812">Transmembrane</keyword>
<dbReference type="PANTHER" id="PTHR43385:SF1">
    <property type="entry name" value="RIBOFLAVIN TRANSPORTER RIBJ"/>
    <property type="match status" value="1"/>
</dbReference>
<organism evidence="7">
    <name type="scientific">Haemonchus contortus</name>
    <name type="common">Barber pole worm</name>
    <dbReference type="NCBI Taxonomy" id="6289"/>
    <lineage>
        <taxon>Eukaryota</taxon>
        <taxon>Metazoa</taxon>
        <taxon>Ecdysozoa</taxon>
        <taxon>Nematoda</taxon>
        <taxon>Chromadorea</taxon>
        <taxon>Rhabditida</taxon>
        <taxon>Rhabditina</taxon>
        <taxon>Rhabditomorpha</taxon>
        <taxon>Strongyloidea</taxon>
        <taxon>Trichostrongylidae</taxon>
        <taxon>Haemonchus</taxon>
    </lineage>
</organism>
<evidence type="ECO:0000256" key="5">
    <source>
        <dbReference type="ARBA" id="ARBA00023136"/>
    </source>
</evidence>
<dbReference type="Gene3D" id="1.20.1250.20">
    <property type="entry name" value="MFS general substrate transporter like domains"/>
    <property type="match status" value="2"/>
</dbReference>
<sequence length="439" mass="47741">METNDIILRRVPAHARSGLVLVGGLFAMLSFGVVYTFGNLLPYMVSYFRWRIDPTMRFGQLIWLQTLMSGVPFAMLMGGVLERRLGGRRAAIVGSILYTTSIALTYYSIQHSFGAVLVSMGFFASFGSSIAYNSILTTAQRWFPENVGLAGGMIVGGYGCGAFILSPLQTGFINPLDYRVNEDGFFTQEDLLERVPQVFIVMAVVFALLQTVGLLFIGQPLEQLDIENEPLLMNTRETSTATQLKSKTFLLLFLSLASNAVWVQLVSGLYKAYGQKFIVSDLYLSMVGSVASVFNACSRVVWGVVADKTSYQFSMAIVCTVGAAVVWLLPTVRVAGDPVFFLAAVCTLFTCIGGTYSLFPYITHKCFGSANFGIVYGFLQCSLSVAGIIAGLLSQFVLPLIGFDVLFLLAGCFMAFSLTITTCLHLTTAKSSPPVSIDD</sequence>
<evidence type="ECO:0000256" key="6">
    <source>
        <dbReference type="SAM" id="Phobius"/>
    </source>
</evidence>
<dbReference type="OrthoDB" id="410267at2759"/>
<evidence type="ECO:0000256" key="4">
    <source>
        <dbReference type="ARBA" id="ARBA00022989"/>
    </source>
</evidence>
<feature type="transmembrane region" description="Helical" evidence="6">
    <location>
        <begin position="338"/>
        <end position="362"/>
    </location>
</feature>
<evidence type="ECO:0000313" key="7">
    <source>
        <dbReference type="EMBL" id="CDL95553.1"/>
    </source>
</evidence>